<sequence length="69" mass="8017">MPAPLEAYNVKEILQAILLALERAYFVADRFVRQRNPGVDRNQPVSTADWTTDSDDWEFMVDAMDWEVV</sequence>
<protein>
    <submittedName>
        <fullName evidence="1">Uncharacterized protein</fullName>
    </submittedName>
</protein>
<dbReference type="EMBL" id="JAPESX010003517">
    <property type="protein sequence ID" value="KAJ8104800.1"/>
    <property type="molecule type" value="Genomic_DNA"/>
</dbReference>
<proteinExistence type="predicted"/>
<dbReference type="Proteomes" id="UP001153334">
    <property type="component" value="Unassembled WGS sequence"/>
</dbReference>
<evidence type="ECO:0000313" key="2">
    <source>
        <dbReference type="Proteomes" id="UP001153334"/>
    </source>
</evidence>
<accession>A0ACC2HP47</accession>
<evidence type="ECO:0000313" key="1">
    <source>
        <dbReference type="EMBL" id="KAJ8104800.1"/>
    </source>
</evidence>
<organism evidence="1 2">
    <name type="scientific">Nemania bipapillata</name>
    <dbReference type="NCBI Taxonomy" id="110536"/>
    <lineage>
        <taxon>Eukaryota</taxon>
        <taxon>Fungi</taxon>
        <taxon>Dikarya</taxon>
        <taxon>Ascomycota</taxon>
        <taxon>Pezizomycotina</taxon>
        <taxon>Sordariomycetes</taxon>
        <taxon>Xylariomycetidae</taxon>
        <taxon>Xylariales</taxon>
        <taxon>Xylariaceae</taxon>
        <taxon>Nemania</taxon>
    </lineage>
</organism>
<comment type="caution">
    <text evidence="1">The sequence shown here is derived from an EMBL/GenBank/DDBJ whole genome shotgun (WGS) entry which is preliminary data.</text>
</comment>
<name>A0ACC2HP47_9PEZI</name>
<reference evidence="1" key="1">
    <citation type="submission" date="2022-11" db="EMBL/GenBank/DDBJ databases">
        <title>Genome Sequence of Nemania bipapillata.</title>
        <authorList>
            <person name="Buettner E."/>
        </authorList>
    </citation>
    <scope>NUCLEOTIDE SEQUENCE</scope>
    <source>
        <strain evidence="1">CP14</strain>
    </source>
</reference>
<gene>
    <name evidence="1" type="ORF">ONZ43_g7684</name>
</gene>
<keyword evidence="2" id="KW-1185">Reference proteome</keyword>